<evidence type="ECO:0000313" key="3">
    <source>
        <dbReference type="Proteomes" id="UP000280825"/>
    </source>
</evidence>
<proteinExistence type="predicted"/>
<organism evidence="2 3">
    <name type="scientific">Flavobacterium bomense</name>
    <dbReference type="NCBI Taxonomy" id="2497483"/>
    <lineage>
        <taxon>Bacteria</taxon>
        <taxon>Pseudomonadati</taxon>
        <taxon>Bacteroidota</taxon>
        <taxon>Flavobacteriia</taxon>
        <taxon>Flavobacteriales</taxon>
        <taxon>Flavobacteriaceae</taxon>
        <taxon>Flavobacterium</taxon>
    </lineage>
</organism>
<evidence type="ECO:0000256" key="1">
    <source>
        <dbReference type="SAM" id="Phobius"/>
    </source>
</evidence>
<dbReference type="Proteomes" id="UP000280825">
    <property type="component" value="Unassembled WGS sequence"/>
</dbReference>
<accession>A0A3S0N0T0</accession>
<evidence type="ECO:0000313" key="2">
    <source>
        <dbReference type="EMBL" id="RTZ05637.1"/>
    </source>
</evidence>
<dbReference type="EMBL" id="RYDJ01000005">
    <property type="protein sequence ID" value="RTZ05637.1"/>
    <property type="molecule type" value="Genomic_DNA"/>
</dbReference>
<keyword evidence="1" id="KW-0812">Transmembrane</keyword>
<reference evidence="2 3" key="1">
    <citation type="submission" date="2018-12" db="EMBL/GenBank/DDBJ databases">
        <title>Flavobacterium sp. nov., isolated from glacier ice.</title>
        <authorList>
            <person name="Liu Q."/>
            <person name="Xin Y.-H."/>
        </authorList>
    </citation>
    <scope>NUCLEOTIDE SEQUENCE [LARGE SCALE GENOMIC DNA]</scope>
    <source>
        <strain evidence="2 3">RB1N8</strain>
    </source>
</reference>
<keyword evidence="1" id="KW-0472">Membrane</keyword>
<dbReference type="AlphaFoldDB" id="A0A3S0N0T0"/>
<keyword evidence="1" id="KW-1133">Transmembrane helix</keyword>
<sequence>MNKITFEEYKRAIKAEYQVSKMDEVSGILLNPTPAQLRNLCLMKLGNGLSNADENVFKMFFDAKAEDTLRRVIENFDLGKFKPIISFLKGQKDSDTAARIELAAILVDFIPRPYNTYLLHGKSSERDAQESVKAFQKKRMTDVGIQLVKPTNNVLAGISQYTHWRKSGIILAILMALFFMGYTVKGIFFPEKDCMKWEGNYYVAVDCLKDNGQFGISSSIDEEVMKLKKVDCSSTLQFFNKETPIVWYCKRDGVIELFNMAGFHPVTGKPLKPITKYIIKKYNLMQ</sequence>
<name>A0A3S0N0T0_9FLAO</name>
<feature type="transmembrane region" description="Helical" evidence="1">
    <location>
        <begin position="169"/>
        <end position="188"/>
    </location>
</feature>
<protein>
    <submittedName>
        <fullName evidence="2">Uncharacterized protein</fullName>
    </submittedName>
</protein>
<gene>
    <name evidence="2" type="ORF">EKL98_06865</name>
</gene>
<comment type="caution">
    <text evidence="2">The sequence shown here is derived from an EMBL/GenBank/DDBJ whole genome shotgun (WGS) entry which is preliminary data.</text>
</comment>
<dbReference type="RefSeq" id="WP_126561877.1">
    <property type="nucleotide sequence ID" value="NZ_RYDJ01000005.1"/>
</dbReference>
<keyword evidence="3" id="KW-1185">Reference proteome</keyword>